<proteinExistence type="predicted"/>
<evidence type="ECO:0000313" key="3">
    <source>
        <dbReference type="EMBL" id="CEN48918.1"/>
    </source>
</evidence>
<protein>
    <recommendedName>
        <fullName evidence="5">DUF3999 domain-containing protein</fullName>
    </recommendedName>
</protein>
<gene>
    <name evidence="3" type="ORF">CCAN11_1840002</name>
</gene>
<evidence type="ECO:0008006" key="5">
    <source>
        <dbReference type="Google" id="ProtNLM"/>
    </source>
</evidence>
<reference evidence="4" key="1">
    <citation type="submission" date="2015-01" db="EMBL/GenBank/DDBJ databases">
        <authorList>
            <person name="MANFREDI Pablo"/>
        </authorList>
    </citation>
    <scope>NUCLEOTIDE SEQUENCE [LARGE SCALE GENOMIC DNA]</scope>
    <source>
        <strain evidence="4">Cc11</strain>
    </source>
</reference>
<feature type="transmembrane region" description="Helical" evidence="1">
    <location>
        <begin position="385"/>
        <end position="402"/>
    </location>
</feature>
<evidence type="ECO:0000313" key="4">
    <source>
        <dbReference type="Proteomes" id="UP000039370"/>
    </source>
</evidence>
<dbReference type="InterPro" id="IPR025060">
    <property type="entry name" value="DUF3999"/>
</dbReference>
<accession>A0A0B7IG24</accession>
<dbReference type="Pfam" id="PF13163">
    <property type="entry name" value="DUF3999"/>
    <property type="match status" value="1"/>
</dbReference>
<keyword evidence="1" id="KW-0812">Transmembrane</keyword>
<evidence type="ECO:0000256" key="1">
    <source>
        <dbReference type="SAM" id="Phobius"/>
    </source>
</evidence>
<dbReference type="AlphaFoldDB" id="A0A0B7IG24"/>
<feature type="signal peptide" evidence="2">
    <location>
        <begin position="1"/>
        <end position="20"/>
    </location>
</feature>
<sequence>MKRYLSFCLLFFCVLGFAQMHTYDYKQEIKGAKAGEWKRFSLPESVYAKLKSEGNDLRIYGITTEKDTIEVPYILDKNHSKTELLSIPFQIINQSRTSEGTFLTLKNPKKEIIDQIELTFENQNFDRKITLEGSNDQNQWFTLLKDYRVVAIKNESVSFVYNTLKFNESEYLYYRIFIPDPSHEIQFVSATVNHRQKTSILIYEYESQFAVNEDKKHKETWVRVQLNTLLPISTLRVLPQQTHDYFRPIRIGYEDSIQTRKGWQKRFVTIASDVLTSQNKNIYDLSMQMLDNLVIRIDNQDNEPLQIKAVEVYGTHYQVTARFPEKQADYFLVYGKVNDYQPDYDISRFMQNIPVDIASVALGGIERLRQSKNENTVLATNNKNWLWGIVVFMVVLLFYFSFKMLREKK</sequence>
<organism evidence="3 4">
    <name type="scientific">Capnocytophaga canimorsus</name>
    <dbReference type="NCBI Taxonomy" id="28188"/>
    <lineage>
        <taxon>Bacteria</taxon>
        <taxon>Pseudomonadati</taxon>
        <taxon>Bacteroidota</taxon>
        <taxon>Flavobacteriia</taxon>
        <taxon>Flavobacteriales</taxon>
        <taxon>Flavobacteriaceae</taxon>
        <taxon>Capnocytophaga</taxon>
    </lineage>
</organism>
<dbReference type="RefSeq" id="WP_082021020.1">
    <property type="nucleotide sequence ID" value="NZ_JBIUQU010000002.1"/>
</dbReference>
<feature type="chain" id="PRO_5002116634" description="DUF3999 domain-containing protein" evidence="2">
    <location>
        <begin position="21"/>
        <end position="409"/>
    </location>
</feature>
<keyword evidence="2" id="KW-0732">Signal</keyword>
<name>A0A0B7IG24_9FLAO</name>
<dbReference type="Proteomes" id="UP000039370">
    <property type="component" value="Unassembled WGS sequence"/>
</dbReference>
<keyword evidence="1" id="KW-1133">Transmembrane helix</keyword>
<evidence type="ECO:0000256" key="2">
    <source>
        <dbReference type="SAM" id="SignalP"/>
    </source>
</evidence>
<keyword evidence="1" id="KW-0472">Membrane</keyword>
<dbReference type="EMBL" id="CDOK01000095">
    <property type="protein sequence ID" value="CEN48918.1"/>
    <property type="molecule type" value="Genomic_DNA"/>
</dbReference>